<dbReference type="EMBL" id="CP098611">
    <property type="protein sequence ID" value="USR92267.1"/>
    <property type="molecule type" value="Genomic_DNA"/>
</dbReference>
<sequence>MKNQYLPYAAMTLLSFSLCLLGFLITPNSPHLGGLMGLLAGSSLGILLLQVTRFDHKSRSDQQKSNPRQSLGDLTQDFHVLSEQVLQLDLQHNHQIDELKRQIDVIQSREQQFQENINNVNEKINICLTKLNQPIIQTKVDKPKTRLKDTSEEQSSSQIIQWLRSYQVELVNSYSGHDADTILDQTAFFIGSNYPLLHDVLHKIRQSLSCDHFGFRVNLTNEPEQRITAVTNLGTKLKSIGFLSYTYQRQGGRRTAHIRTLDSNGTQFLTGEWLERYAYQVVTKIFEQKGLEYEALMNVIIKDKDGTQSEIDLLCFVKEKPLWIECKVANCEEFISRYSRFAKLFNLNPQQIFLVVLDMPREQAQTLTDIHHVQVVTPDEVPDAIEHTLQVFDGAKPVRRAVLSSSESGVNEPEVFYRLGTPMQLQSFLIAAGLRPLPKDRERLIQTLIERVSSQTSPQTISHIKTDLYASLNEDVSRSKISEFLRICLKSGCFLDPNHQVVKDFRTPVSDLISQDWRDLEDKCVEGIASRLLIQDAHYFQSADKCSHFQSVVGAAPPEPSRLAELEAEIKGLA</sequence>
<dbReference type="RefSeq" id="WP_252664350.1">
    <property type="nucleotide sequence ID" value="NZ_CP098611.1"/>
</dbReference>
<gene>
    <name evidence="4" type="ORF">NEA10_05970</name>
</gene>
<reference evidence="4" key="1">
    <citation type="submission" date="2022-06" db="EMBL/GenBank/DDBJ databases">
        <title>Genome sequence of Phormidium yuhuli AB48 isolated from an industrial photobioreactor environment.</title>
        <authorList>
            <person name="Qiu Y."/>
            <person name="Noonan A.J.C."/>
            <person name="Dofher K."/>
            <person name="Koch M."/>
            <person name="Kieft B."/>
            <person name="Lin X."/>
            <person name="Ziels R.M."/>
            <person name="Hallam S.J."/>
        </authorList>
    </citation>
    <scope>NUCLEOTIDE SEQUENCE</scope>
    <source>
        <strain evidence="4">AB48</strain>
    </source>
</reference>
<dbReference type="Gene3D" id="3.40.1350.10">
    <property type="match status" value="1"/>
</dbReference>
<keyword evidence="2" id="KW-0812">Transmembrane</keyword>
<dbReference type="Proteomes" id="UP001056708">
    <property type="component" value="Chromosome"/>
</dbReference>
<keyword evidence="1" id="KW-0175">Coiled coil</keyword>
<keyword evidence="2" id="KW-0472">Membrane</keyword>
<dbReference type="InterPro" id="IPR011335">
    <property type="entry name" value="Restrct_endonuc-II-like"/>
</dbReference>
<dbReference type="SUPFAM" id="SSF52980">
    <property type="entry name" value="Restriction endonuclease-like"/>
    <property type="match status" value="1"/>
</dbReference>
<evidence type="ECO:0000256" key="1">
    <source>
        <dbReference type="SAM" id="Coils"/>
    </source>
</evidence>
<dbReference type="InterPro" id="IPR015093">
    <property type="entry name" value="Card1_endonucl_dom"/>
</dbReference>
<dbReference type="InterPro" id="IPR011856">
    <property type="entry name" value="tRNA_endonuc-like_dom_sf"/>
</dbReference>
<feature type="transmembrane region" description="Helical" evidence="2">
    <location>
        <begin position="5"/>
        <end position="25"/>
    </location>
</feature>
<proteinExistence type="predicted"/>
<protein>
    <submittedName>
        <fullName evidence="4">DUF1887 family CARF protein</fullName>
    </submittedName>
</protein>
<evidence type="ECO:0000313" key="5">
    <source>
        <dbReference type="Proteomes" id="UP001056708"/>
    </source>
</evidence>
<organism evidence="4 5">
    <name type="scientific">Phormidium yuhuli AB48</name>
    <dbReference type="NCBI Taxonomy" id="2940671"/>
    <lineage>
        <taxon>Bacteria</taxon>
        <taxon>Bacillati</taxon>
        <taxon>Cyanobacteriota</taxon>
        <taxon>Cyanophyceae</taxon>
        <taxon>Oscillatoriophycideae</taxon>
        <taxon>Oscillatoriales</taxon>
        <taxon>Oscillatoriaceae</taxon>
        <taxon>Phormidium</taxon>
        <taxon>Phormidium yuhuli</taxon>
    </lineage>
</organism>
<evidence type="ECO:0000259" key="3">
    <source>
        <dbReference type="Pfam" id="PF09002"/>
    </source>
</evidence>
<accession>A0ABY5ASQ6</accession>
<feature type="coiled-coil region" evidence="1">
    <location>
        <begin position="96"/>
        <end position="123"/>
    </location>
</feature>
<dbReference type="Pfam" id="PF09002">
    <property type="entry name" value="Card1_endonuc"/>
    <property type="match status" value="1"/>
</dbReference>
<name>A0ABY5ASQ6_9CYAN</name>
<feature type="domain" description="Card1 endonuclease" evidence="3">
    <location>
        <begin position="264"/>
        <end position="387"/>
    </location>
</feature>
<evidence type="ECO:0000313" key="4">
    <source>
        <dbReference type="EMBL" id="USR92267.1"/>
    </source>
</evidence>
<keyword evidence="2" id="KW-1133">Transmembrane helix</keyword>
<evidence type="ECO:0000256" key="2">
    <source>
        <dbReference type="SAM" id="Phobius"/>
    </source>
</evidence>
<keyword evidence="5" id="KW-1185">Reference proteome</keyword>